<dbReference type="InterPro" id="IPR015897">
    <property type="entry name" value="CHK_kinase-like"/>
</dbReference>
<comment type="caution">
    <text evidence="2">The sequence shown here is derived from an EMBL/GenBank/DDBJ whole genome shotgun (WGS) entry which is preliminary data.</text>
</comment>
<feature type="domain" description="CHK kinase-like" evidence="1">
    <location>
        <begin position="132"/>
        <end position="337"/>
    </location>
</feature>
<sequence>MSDIFPLLSLDEVRFIVTDCAGTTDFEVLEVHESSVSSVSGGFMSDYWRMKILVRLEDGTEKSYKFFAKTVPRNAGEHRQFVLEVQCYVKEVGFYRKILPLLLKHLEKLDSARDTRDGRWAPRCFFTRDDIVVMEDLSEFGFESISSRELLDWNKCAAVLKKMAIFHAASIIFEEKEQMLTGKKCSIGDLHPQFFAPVLDKSMPDDENKGWFKAGVRASVALVPYLPKYKHNPNLQQMIQEKMPGAFESIAKYRTSDKFRNVVCHGDLWSSNILFCQNKDTNPETVYFVDYQNILYVPPAMDILIFINTTNSKSFRERYHQEIVNVYYETFSSELLNHGLSPDDILSLEELHNSLEYFGPPARVIAALYYQLIVMDSQTKKALFSSPDYYSVFFLIDRSSDVRKCFEEDEIYRNRLEEALNELIENDILN</sequence>
<dbReference type="Pfam" id="PF02958">
    <property type="entry name" value="EcKL"/>
    <property type="match status" value="1"/>
</dbReference>
<gene>
    <name evidence="2" type="ORF">R5R35_013586</name>
</gene>
<dbReference type="SUPFAM" id="SSF56112">
    <property type="entry name" value="Protein kinase-like (PK-like)"/>
    <property type="match status" value="1"/>
</dbReference>
<keyword evidence="3" id="KW-1185">Reference proteome</keyword>
<evidence type="ECO:0000313" key="2">
    <source>
        <dbReference type="EMBL" id="KAK7794869.1"/>
    </source>
</evidence>
<accession>A0AAN9VP56</accession>
<organism evidence="2 3">
    <name type="scientific">Gryllus longicercus</name>
    <dbReference type="NCBI Taxonomy" id="2509291"/>
    <lineage>
        <taxon>Eukaryota</taxon>
        <taxon>Metazoa</taxon>
        <taxon>Ecdysozoa</taxon>
        <taxon>Arthropoda</taxon>
        <taxon>Hexapoda</taxon>
        <taxon>Insecta</taxon>
        <taxon>Pterygota</taxon>
        <taxon>Neoptera</taxon>
        <taxon>Polyneoptera</taxon>
        <taxon>Orthoptera</taxon>
        <taxon>Ensifera</taxon>
        <taxon>Gryllidea</taxon>
        <taxon>Grylloidea</taxon>
        <taxon>Gryllidae</taxon>
        <taxon>Gryllinae</taxon>
        <taxon>Gryllus</taxon>
    </lineage>
</organism>
<dbReference type="InterPro" id="IPR011009">
    <property type="entry name" value="Kinase-like_dom_sf"/>
</dbReference>
<reference evidence="2 3" key="1">
    <citation type="submission" date="2024-03" db="EMBL/GenBank/DDBJ databases">
        <title>The genome assembly and annotation of the cricket Gryllus longicercus Weissman &amp; Gray.</title>
        <authorList>
            <person name="Szrajer S."/>
            <person name="Gray D."/>
            <person name="Ylla G."/>
        </authorList>
    </citation>
    <scope>NUCLEOTIDE SEQUENCE [LARGE SCALE GENOMIC DNA]</scope>
    <source>
        <strain evidence="2">DAG 2021-001</strain>
        <tissue evidence="2">Whole body minus gut</tissue>
    </source>
</reference>
<name>A0AAN9VP56_9ORTH</name>
<dbReference type="SMART" id="SM00587">
    <property type="entry name" value="CHK"/>
    <property type="match status" value="1"/>
</dbReference>
<dbReference type="Gene3D" id="3.90.1200.10">
    <property type="match status" value="1"/>
</dbReference>
<protein>
    <recommendedName>
        <fullName evidence="1">CHK kinase-like domain-containing protein</fullName>
    </recommendedName>
</protein>
<dbReference type="Proteomes" id="UP001378592">
    <property type="component" value="Unassembled WGS sequence"/>
</dbReference>
<evidence type="ECO:0000313" key="3">
    <source>
        <dbReference type="Proteomes" id="UP001378592"/>
    </source>
</evidence>
<dbReference type="PANTHER" id="PTHR11012">
    <property type="entry name" value="PROTEIN KINASE-LIKE DOMAIN-CONTAINING"/>
    <property type="match status" value="1"/>
</dbReference>
<dbReference type="InterPro" id="IPR004119">
    <property type="entry name" value="EcKL"/>
</dbReference>
<dbReference type="PANTHER" id="PTHR11012:SF48">
    <property type="entry name" value="CHK KINASE-LIKE DOMAIN-CONTAINING PROTEIN-RELATED"/>
    <property type="match status" value="1"/>
</dbReference>
<proteinExistence type="predicted"/>
<dbReference type="AlphaFoldDB" id="A0AAN9VP56"/>
<evidence type="ECO:0000259" key="1">
    <source>
        <dbReference type="SMART" id="SM00587"/>
    </source>
</evidence>
<dbReference type="EMBL" id="JAZDUA010000314">
    <property type="protein sequence ID" value="KAK7794869.1"/>
    <property type="molecule type" value="Genomic_DNA"/>
</dbReference>